<accession>A0A0F9WPJ6</accession>
<reference evidence="1" key="1">
    <citation type="journal article" date="2015" name="Nature">
        <title>Complex archaea that bridge the gap between prokaryotes and eukaryotes.</title>
        <authorList>
            <person name="Spang A."/>
            <person name="Saw J.H."/>
            <person name="Jorgensen S.L."/>
            <person name="Zaremba-Niedzwiedzka K."/>
            <person name="Martijn J."/>
            <person name="Lind A.E."/>
            <person name="van Eijk R."/>
            <person name="Schleper C."/>
            <person name="Guy L."/>
            <person name="Ettema T.J."/>
        </authorList>
    </citation>
    <scope>NUCLEOTIDE SEQUENCE</scope>
</reference>
<proteinExistence type="predicted"/>
<sequence>MFWTAKRVEAWLVAAVDVLQRLPDLEARYLRNPLRSRFPEVVETWSTAFVAALGAIEVDGVPPGSEMKPTSPSPQEIDEMEAAIFGLSKPRLGLSGTTPWLNWLGRKRRRMVWRRLAGGRDGDRMTWTGVAALEDRSGQARPSEATCRRWYWQAMQCIADELTTENG</sequence>
<organism evidence="1">
    <name type="scientific">marine sediment metagenome</name>
    <dbReference type="NCBI Taxonomy" id="412755"/>
    <lineage>
        <taxon>unclassified sequences</taxon>
        <taxon>metagenomes</taxon>
        <taxon>ecological metagenomes</taxon>
    </lineage>
</organism>
<protein>
    <submittedName>
        <fullName evidence="1">Uncharacterized protein</fullName>
    </submittedName>
</protein>
<comment type="caution">
    <text evidence="1">The sequence shown here is derived from an EMBL/GenBank/DDBJ whole genome shotgun (WGS) entry which is preliminary data.</text>
</comment>
<name>A0A0F9WPJ6_9ZZZZ</name>
<evidence type="ECO:0000313" key="1">
    <source>
        <dbReference type="EMBL" id="KKN80643.1"/>
    </source>
</evidence>
<dbReference type="EMBL" id="LAZR01000227">
    <property type="protein sequence ID" value="KKN80643.1"/>
    <property type="molecule type" value="Genomic_DNA"/>
</dbReference>
<dbReference type="AlphaFoldDB" id="A0A0F9WPJ6"/>
<gene>
    <name evidence="1" type="ORF">LCGC14_0327350</name>
</gene>